<dbReference type="Proteomes" id="UP000007879">
    <property type="component" value="Unassembled WGS sequence"/>
</dbReference>
<gene>
    <name evidence="4" type="primary">100635269</name>
</gene>
<feature type="region of interest" description="Disordered" evidence="2">
    <location>
        <begin position="524"/>
        <end position="569"/>
    </location>
</feature>
<dbReference type="OrthoDB" id="3365224at2759"/>
<feature type="domain" description="C2 NT-type" evidence="3">
    <location>
        <begin position="20"/>
        <end position="163"/>
    </location>
</feature>
<dbReference type="KEGG" id="aqu:100635269"/>
<feature type="compositionally biased region" description="Polar residues" evidence="2">
    <location>
        <begin position="221"/>
        <end position="239"/>
    </location>
</feature>
<feature type="region of interest" description="Disordered" evidence="2">
    <location>
        <begin position="276"/>
        <end position="432"/>
    </location>
</feature>
<dbReference type="PANTHER" id="PTHR21456">
    <property type="entry name" value="FAMILY WITH SEQUENCE SIMILARITY 102"/>
    <property type="match status" value="1"/>
</dbReference>
<evidence type="ECO:0000313" key="4">
    <source>
        <dbReference type="EnsemblMetazoa" id="Aqu2.1.34232_001"/>
    </source>
</evidence>
<evidence type="ECO:0000259" key="3">
    <source>
        <dbReference type="PROSITE" id="PS51840"/>
    </source>
</evidence>
<accession>A0A1X7V3U9</accession>
<feature type="compositionally biased region" description="Polar residues" evidence="2">
    <location>
        <begin position="389"/>
        <end position="401"/>
    </location>
</feature>
<feature type="compositionally biased region" description="Polar residues" evidence="2">
    <location>
        <begin position="555"/>
        <end position="569"/>
    </location>
</feature>
<dbReference type="PROSITE" id="PS51840">
    <property type="entry name" value="C2_NT"/>
    <property type="match status" value="1"/>
</dbReference>
<dbReference type="InParanoid" id="A0A1X7V3U9"/>
<keyword evidence="5" id="KW-1185">Reference proteome</keyword>
<feature type="compositionally biased region" description="Basic and acidic residues" evidence="2">
    <location>
        <begin position="343"/>
        <end position="370"/>
    </location>
</feature>
<comment type="similarity">
    <text evidence="1">Belongs to the EEIG family.</text>
</comment>
<dbReference type="Pfam" id="PF10358">
    <property type="entry name" value="NT-C2"/>
    <property type="match status" value="1"/>
</dbReference>
<evidence type="ECO:0000313" key="5">
    <source>
        <dbReference type="Proteomes" id="UP000007879"/>
    </source>
</evidence>
<dbReference type="EnsemblMetazoa" id="XM_003385892.3">
    <property type="protein sequence ID" value="XP_003385940.2"/>
    <property type="gene ID" value="LOC100635269"/>
</dbReference>
<dbReference type="InterPro" id="IPR019448">
    <property type="entry name" value="NT-C2"/>
</dbReference>
<dbReference type="InterPro" id="IPR039931">
    <property type="entry name" value="EEIG1/2-like"/>
</dbReference>
<reference evidence="5" key="1">
    <citation type="journal article" date="2010" name="Nature">
        <title>The Amphimedon queenslandica genome and the evolution of animal complexity.</title>
        <authorList>
            <person name="Srivastava M."/>
            <person name="Simakov O."/>
            <person name="Chapman J."/>
            <person name="Fahey B."/>
            <person name="Gauthier M.E."/>
            <person name="Mitros T."/>
            <person name="Richards G.S."/>
            <person name="Conaco C."/>
            <person name="Dacre M."/>
            <person name="Hellsten U."/>
            <person name="Larroux C."/>
            <person name="Putnam N.H."/>
            <person name="Stanke M."/>
            <person name="Adamska M."/>
            <person name="Darling A."/>
            <person name="Degnan S.M."/>
            <person name="Oakley T.H."/>
            <person name="Plachetzki D.C."/>
            <person name="Zhai Y."/>
            <person name="Adamski M."/>
            <person name="Calcino A."/>
            <person name="Cummins S.F."/>
            <person name="Goodstein D.M."/>
            <person name="Harris C."/>
            <person name="Jackson D.J."/>
            <person name="Leys S.P."/>
            <person name="Shu S."/>
            <person name="Woodcroft B.J."/>
            <person name="Vervoort M."/>
            <person name="Kosik K.S."/>
            <person name="Manning G."/>
            <person name="Degnan B.M."/>
            <person name="Rokhsar D.S."/>
        </authorList>
    </citation>
    <scope>NUCLEOTIDE SEQUENCE [LARGE SCALE GENOMIC DNA]</scope>
</reference>
<evidence type="ECO:0000256" key="2">
    <source>
        <dbReference type="SAM" id="MobiDB-lite"/>
    </source>
</evidence>
<feature type="region of interest" description="Disordered" evidence="2">
    <location>
        <begin position="207"/>
        <end position="239"/>
    </location>
</feature>
<protein>
    <recommendedName>
        <fullName evidence="3">C2 NT-type domain-containing protein</fullName>
    </recommendedName>
</protein>
<feature type="compositionally biased region" description="Polar residues" evidence="2">
    <location>
        <begin position="294"/>
        <end position="305"/>
    </location>
</feature>
<feature type="compositionally biased region" description="Low complexity" evidence="2">
    <location>
        <begin position="208"/>
        <end position="220"/>
    </location>
</feature>
<organism evidence="4">
    <name type="scientific">Amphimedon queenslandica</name>
    <name type="common">Sponge</name>
    <dbReference type="NCBI Taxonomy" id="400682"/>
    <lineage>
        <taxon>Eukaryota</taxon>
        <taxon>Metazoa</taxon>
        <taxon>Porifera</taxon>
        <taxon>Demospongiae</taxon>
        <taxon>Heteroscleromorpha</taxon>
        <taxon>Haplosclerida</taxon>
        <taxon>Niphatidae</taxon>
        <taxon>Amphimedon</taxon>
    </lineage>
</organism>
<reference evidence="4" key="2">
    <citation type="submission" date="2017-05" db="UniProtKB">
        <authorList>
            <consortium name="EnsemblMetazoa"/>
        </authorList>
    </citation>
    <scope>IDENTIFICATION</scope>
</reference>
<dbReference type="eggNOG" id="ENOG502QRRN">
    <property type="taxonomic scope" value="Eukaryota"/>
</dbReference>
<dbReference type="STRING" id="400682.A0A1X7V3U9"/>
<evidence type="ECO:0000256" key="1">
    <source>
        <dbReference type="ARBA" id="ARBA00034780"/>
    </source>
</evidence>
<sequence length="569" mass="61927">MSSKKLSFTGLTSTINSLPLSLRPRKKLHFDVTFTLQELINCTLLTGVLYAKIQLKDGGNFSEASDRNDVENHRVIWDQDFNFTCKMYVNATSGVLEPAWCKISLRKESKGGRTFTKLGFVKINLAEYAGAGTKPGKYLLQSYNENKHKLDNSVLKVKVYLRQTSGDIVFKAPDTRGFDLPQVVTGEEDEGFQDDWLSNLYGRGHRASTGSTMSSHSTGTNITWSSHSSSAGNLKASTSDISKEPSMLFLEKGGAESEMRGAVGGALEETVGVAMGGVSRGDESGSEETVVEQCPSQITVGTLQTNSSKNKSESESESSLSSSNETTPPLVTELVPPTPTNEEDSRSERLTNSFRDLRHSPGLRKQEREGSPLGLLPPPMRRPKLGPSVQGSRITASFSSGSHRRQASMGGGGSNPQTPSPLIMGNHKRHSSVSVLSQREYLQDAASLSSNKTKISVLSMLEQSRVDTESLVNQLIANHDLTPASDDEGQSNLKLYVDRHSGGVTLAGHDLDRSRFKEIHVHDEESIHRPPRRHKTLASSGPPKKDKTPSPPISKLTSNYTSASVHKSN</sequence>
<proteinExistence type="inferred from homology"/>
<dbReference type="EnsemblMetazoa" id="Aqu2.1.34232_001">
    <property type="protein sequence ID" value="Aqu2.1.34232_001"/>
    <property type="gene ID" value="Aqu2.1.34232"/>
</dbReference>
<dbReference type="AlphaFoldDB" id="A0A1X7V3U9"/>
<dbReference type="PANTHER" id="PTHR21456:SF1">
    <property type="entry name" value="C2 NT-TYPE DOMAIN-CONTAINING PROTEIN"/>
    <property type="match status" value="1"/>
</dbReference>
<feature type="compositionally biased region" description="Low complexity" evidence="2">
    <location>
        <begin position="317"/>
        <end position="335"/>
    </location>
</feature>
<name>A0A1X7V3U9_AMPQE</name>